<evidence type="ECO:0000256" key="1">
    <source>
        <dbReference type="ARBA" id="ARBA00004651"/>
    </source>
</evidence>
<evidence type="ECO:0000256" key="5">
    <source>
        <dbReference type="ARBA" id="ARBA00023136"/>
    </source>
</evidence>
<protein>
    <submittedName>
        <fullName evidence="7">Lysine exporter protein (LYSE/YGGA)</fullName>
    </submittedName>
</protein>
<keyword evidence="3 6" id="KW-0812">Transmembrane</keyword>
<dbReference type="GO" id="GO:0005886">
    <property type="term" value="C:plasma membrane"/>
    <property type="evidence" value="ECO:0007669"/>
    <property type="project" value="UniProtKB-SubCell"/>
</dbReference>
<reference evidence="7 8" key="1">
    <citation type="submission" date="2009-06" db="EMBL/GenBank/DDBJ databases">
        <title>The draft genome of Clostridium carboxidivorans P7.</title>
        <authorList>
            <consortium name="US DOE Joint Genome Institute (JGI-PGF)"/>
            <person name="Lucas S."/>
            <person name="Copeland A."/>
            <person name="Lapidus A."/>
            <person name="Glavina del Rio T."/>
            <person name="Tice H."/>
            <person name="Bruce D."/>
            <person name="Goodwin L."/>
            <person name="Pitluck S."/>
            <person name="Larimer F."/>
            <person name="Land M.L."/>
            <person name="Hauser L."/>
            <person name="Hemme C.L."/>
        </authorList>
    </citation>
    <scope>NUCLEOTIDE SEQUENCE [LARGE SCALE GENOMIC DNA]</scope>
    <source>
        <strain evidence="7 8">P7</strain>
    </source>
</reference>
<dbReference type="GO" id="GO:0015171">
    <property type="term" value="F:amino acid transmembrane transporter activity"/>
    <property type="evidence" value="ECO:0007669"/>
    <property type="project" value="TreeGrafter"/>
</dbReference>
<dbReference type="PANTHER" id="PTHR30086">
    <property type="entry name" value="ARGININE EXPORTER PROTEIN ARGO"/>
    <property type="match status" value="1"/>
</dbReference>
<dbReference type="eggNOG" id="COG1279">
    <property type="taxonomic scope" value="Bacteria"/>
</dbReference>
<evidence type="ECO:0000256" key="6">
    <source>
        <dbReference type="SAM" id="Phobius"/>
    </source>
</evidence>
<feature type="transmembrane region" description="Helical" evidence="6">
    <location>
        <begin position="111"/>
        <end position="127"/>
    </location>
</feature>
<dbReference type="KEGG" id="cck:Ccar_19185"/>
<organism evidence="7 8">
    <name type="scientific">Clostridium carboxidivorans P7</name>
    <dbReference type="NCBI Taxonomy" id="536227"/>
    <lineage>
        <taxon>Bacteria</taxon>
        <taxon>Bacillati</taxon>
        <taxon>Bacillota</taxon>
        <taxon>Clostridia</taxon>
        <taxon>Eubacteriales</taxon>
        <taxon>Clostridiaceae</taxon>
        <taxon>Clostridium</taxon>
    </lineage>
</organism>
<feature type="transmembrane region" description="Helical" evidence="6">
    <location>
        <begin position="182"/>
        <end position="202"/>
    </location>
</feature>
<name>C6PNL7_9CLOT</name>
<feature type="transmembrane region" description="Helical" evidence="6">
    <location>
        <begin position="147"/>
        <end position="170"/>
    </location>
</feature>
<evidence type="ECO:0000313" key="8">
    <source>
        <dbReference type="Proteomes" id="UP000004198"/>
    </source>
</evidence>
<dbReference type="OrthoDB" id="5638726at2"/>
<feature type="transmembrane region" description="Helical" evidence="6">
    <location>
        <begin position="6"/>
        <end position="26"/>
    </location>
</feature>
<proteinExistence type="predicted"/>
<dbReference type="EMBL" id="ACVI01000004">
    <property type="protein sequence ID" value="EET89144.1"/>
    <property type="molecule type" value="Genomic_DNA"/>
</dbReference>
<accession>C6PNL7</accession>
<evidence type="ECO:0000313" key="7">
    <source>
        <dbReference type="EMBL" id="EET89144.1"/>
    </source>
</evidence>
<evidence type="ECO:0000256" key="4">
    <source>
        <dbReference type="ARBA" id="ARBA00022989"/>
    </source>
</evidence>
<evidence type="ECO:0000256" key="3">
    <source>
        <dbReference type="ARBA" id="ARBA00022692"/>
    </source>
</evidence>
<comment type="caution">
    <text evidence="7">The sequence shown here is derived from an EMBL/GenBank/DDBJ whole genome shotgun (WGS) entry which is preliminary data.</text>
</comment>
<dbReference type="AlphaFoldDB" id="C6PNL7"/>
<evidence type="ECO:0000256" key="2">
    <source>
        <dbReference type="ARBA" id="ARBA00022475"/>
    </source>
</evidence>
<dbReference type="Proteomes" id="UP000004198">
    <property type="component" value="Unassembled WGS sequence"/>
</dbReference>
<dbReference type="PANTHER" id="PTHR30086:SF20">
    <property type="entry name" value="ARGININE EXPORTER PROTEIN ARGO-RELATED"/>
    <property type="match status" value="1"/>
</dbReference>
<sequence>MIKYLIQGFILGLSYVAPIGMQNLYVINSSISMSKKRAYEVAFITIFFDISLSLSSFFGIGLLINKFNFLKLTILLLGSIIVLYIGMSLIKSKPTLSTETSTNLNIPLSKVALACFTVTWLNPQAILDGTLLLGSFRASLPLNSYDFFIGGVCTASLVWFTFLATIFSIFKNIFNEKILRKINILCGCVVIFYGLKLLYSFIKIIYAV</sequence>
<comment type="subcellular location">
    <subcellularLocation>
        <location evidence="1">Cell membrane</location>
        <topology evidence="1">Multi-pass membrane protein</topology>
    </subcellularLocation>
</comment>
<dbReference type="Pfam" id="PF01810">
    <property type="entry name" value="LysE"/>
    <property type="match status" value="1"/>
</dbReference>
<feature type="transmembrane region" description="Helical" evidence="6">
    <location>
        <begin position="38"/>
        <end position="63"/>
    </location>
</feature>
<keyword evidence="4 6" id="KW-1133">Transmembrane helix</keyword>
<dbReference type="STRING" id="536227.Ccar_19185"/>
<keyword evidence="2" id="KW-1003">Cell membrane</keyword>
<dbReference type="PATRIC" id="fig|536227.13.peg.4011"/>
<gene>
    <name evidence="7" type="ORF">CcarbDRAFT_0384</name>
</gene>
<keyword evidence="5 6" id="KW-0472">Membrane</keyword>
<dbReference type="RefSeq" id="WP_007059269.1">
    <property type="nucleotide sequence ID" value="NZ_ACVI01000004.1"/>
</dbReference>
<feature type="transmembrane region" description="Helical" evidence="6">
    <location>
        <begin position="69"/>
        <end position="90"/>
    </location>
</feature>
<keyword evidence="8" id="KW-1185">Reference proteome</keyword>
<dbReference type="InterPro" id="IPR001123">
    <property type="entry name" value="LeuE-type"/>
</dbReference>